<gene>
    <name evidence="3" type="ORF">ACFQ2E_05620</name>
</gene>
<dbReference type="InterPro" id="IPR003675">
    <property type="entry name" value="Rce1/LyrA-like_dom"/>
</dbReference>
<feature type="transmembrane region" description="Helical" evidence="1">
    <location>
        <begin position="34"/>
        <end position="52"/>
    </location>
</feature>
<dbReference type="RefSeq" id="WP_311937653.1">
    <property type="nucleotide sequence ID" value="NZ_JAVSCK010000002.1"/>
</dbReference>
<accession>A0ABW3R9Y7</accession>
<protein>
    <submittedName>
        <fullName evidence="3">CPBP family intramembrane glutamic endopeptidase</fullName>
        <ecNumber evidence="3">3.4.-.-</ecNumber>
    </submittedName>
</protein>
<dbReference type="Proteomes" id="UP001597163">
    <property type="component" value="Unassembled WGS sequence"/>
</dbReference>
<proteinExistence type="predicted"/>
<keyword evidence="4" id="KW-1185">Reference proteome</keyword>
<reference evidence="4" key="1">
    <citation type="journal article" date="2019" name="Int. J. Syst. Evol. Microbiol.">
        <title>The Global Catalogue of Microorganisms (GCM) 10K type strain sequencing project: providing services to taxonomists for standard genome sequencing and annotation.</title>
        <authorList>
            <consortium name="The Broad Institute Genomics Platform"/>
            <consortium name="The Broad Institute Genome Sequencing Center for Infectious Disease"/>
            <person name="Wu L."/>
            <person name="Ma J."/>
        </authorList>
    </citation>
    <scope>NUCLEOTIDE SEQUENCE [LARGE SCALE GENOMIC DNA]</scope>
    <source>
        <strain evidence="4">CCUG 63246</strain>
    </source>
</reference>
<evidence type="ECO:0000313" key="3">
    <source>
        <dbReference type="EMBL" id="MFD1161884.1"/>
    </source>
</evidence>
<keyword evidence="1" id="KW-0472">Membrane</keyword>
<feature type="transmembrane region" description="Helical" evidence="1">
    <location>
        <begin position="124"/>
        <end position="140"/>
    </location>
</feature>
<feature type="domain" description="CAAX prenyl protease 2/Lysostaphin resistance protein A-like" evidence="2">
    <location>
        <begin position="66"/>
        <end position="155"/>
    </location>
</feature>
<evidence type="ECO:0000313" key="4">
    <source>
        <dbReference type="Proteomes" id="UP001597163"/>
    </source>
</evidence>
<evidence type="ECO:0000256" key="1">
    <source>
        <dbReference type="SAM" id="Phobius"/>
    </source>
</evidence>
<keyword evidence="1" id="KW-0812">Transmembrane</keyword>
<dbReference type="EMBL" id="JBHTLJ010000002">
    <property type="protein sequence ID" value="MFD1161884.1"/>
    <property type="molecule type" value="Genomic_DNA"/>
</dbReference>
<dbReference type="GO" id="GO:0016787">
    <property type="term" value="F:hydrolase activity"/>
    <property type="evidence" value="ECO:0007669"/>
    <property type="project" value="UniProtKB-KW"/>
</dbReference>
<dbReference type="EC" id="3.4.-.-" evidence="3"/>
<keyword evidence="1" id="KW-1133">Transmembrane helix</keyword>
<comment type="caution">
    <text evidence="3">The sequence shown here is derived from an EMBL/GenBank/DDBJ whole genome shotgun (WGS) entry which is preliminary data.</text>
</comment>
<dbReference type="Pfam" id="PF02517">
    <property type="entry name" value="Rce1-like"/>
    <property type="match status" value="1"/>
</dbReference>
<feature type="transmembrane region" description="Helical" evidence="1">
    <location>
        <begin position="152"/>
        <end position="170"/>
    </location>
</feature>
<evidence type="ECO:0000259" key="2">
    <source>
        <dbReference type="Pfam" id="PF02517"/>
    </source>
</evidence>
<organism evidence="3 4">
    <name type="scientific">Hwangdonia seohaensis</name>
    <dbReference type="NCBI Taxonomy" id="1240727"/>
    <lineage>
        <taxon>Bacteria</taxon>
        <taxon>Pseudomonadati</taxon>
        <taxon>Bacteroidota</taxon>
        <taxon>Flavobacteriia</taxon>
        <taxon>Flavobacteriales</taxon>
        <taxon>Flavobacteriaceae</taxon>
        <taxon>Hwangdonia</taxon>
    </lineage>
</organism>
<feature type="transmembrane region" description="Helical" evidence="1">
    <location>
        <begin position="64"/>
        <end position="81"/>
    </location>
</feature>
<feature type="transmembrane region" description="Helical" evidence="1">
    <location>
        <begin position="102"/>
        <end position="118"/>
    </location>
</feature>
<sequence>MGFFYIVFMLLKVEKEKFRIAKNLNFRLFIKQTLVKFLVIVCITTLFVWLTNKEALFMVLINKPKLWLFILFIYSAFSVYPQELVYRTFYFKRYHNLFKNKNLFIFLNAVVFSLGHIFFKNTLVIVLTFLGGLLFAITYNKTKSTLLVTIEHAIYGCWLFTVGMGDMLGFPE</sequence>
<keyword evidence="3" id="KW-0378">Hydrolase</keyword>
<name>A0ABW3R9Y7_9FLAO</name>